<accession>A0A1Z4JGG7</accession>
<reference evidence="3 4" key="1">
    <citation type="submission" date="2017-06" db="EMBL/GenBank/DDBJ databases">
        <title>Genome sequencing of cyanobaciteial culture collection at National Institute for Environmental Studies (NIES).</title>
        <authorList>
            <person name="Hirose Y."/>
            <person name="Shimura Y."/>
            <person name="Fujisawa T."/>
            <person name="Nakamura Y."/>
            <person name="Kawachi M."/>
        </authorList>
    </citation>
    <scope>NUCLEOTIDE SEQUENCE [LARGE SCALE GENOMIC DNA]</scope>
    <source>
        <strain evidence="3 4">NIES-2135</strain>
    </source>
</reference>
<comment type="similarity">
    <text evidence="1">Belongs to the Psb27 family.</text>
</comment>
<dbReference type="AlphaFoldDB" id="A0A1Z4JGG7"/>
<dbReference type="HAMAP" id="MF_01481">
    <property type="entry name" value="PSII_Psb27"/>
    <property type="match status" value="1"/>
</dbReference>
<dbReference type="Pfam" id="PF13326">
    <property type="entry name" value="PSII_Pbs27"/>
    <property type="match status" value="1"/>
</dbReference>
<evidence type="ECO:0000313" key="4">
    <source>
        <dbReference type="Proteomes" id="UP000217895"/>
    </source>
</evidence>
<keyword evidence="1" id="KW-0564">Palmitate</keyword>
<feature type="signal peptide" evidence="2">
    <location>
        <begin position="1"/>
        <end position="25"/>
    </location>
</feature>
<dbReference type="PROSITE" id="PS51257">
    <property type="entry name" value="PROKAR_LIPOPROTEIN"/>
    <property type="match status" value="1"/>
</dbReference>
<dbReference type="Gene3D" id="1.20.58.810">
    <property type="entry name" value="Photosystem II Pbs27"/>
    <property type="match status" value="1"/>
</dbReference>
<dbReference type="InterPro" id="IPR025585">
    <property type="entry name" value="PSII_Psb27"/>
</dbReference>
<keyword evidence="1" id="KW-0793">Thylakoid</keyword>
<comment type="function">
    <text evidence="1">Plays a role in the repair and/or biogenesis of the calcium-manganese-oxide cluster on the lumenal face of the thylakoid membrane. Its presence in a photosystem II (PSII) preparation prevents binding of some small extrinsic subunits and thus assembly of calcium-manganese-oxide cluster.</text>
</comment>
<name>A0A1Z4JGG7_LEPBY</name>
<protein>
    <recommendedName>
        <fullName evidence="1">Photosystem II lipoprotein Psb27</fullName>
    </recommendedName>
    <alternativeName>
        <fullName evidence="1">Photosystem II 11 kDa protein</fullName>
    </alternativeName>
</protein>
<evidence type="ECO:0000256" key="1">
    <source>
        <dbReference type="HAMAP-Rule" id="MF_01481"/>
    </source>
</evidence>
<keyword evidence="1" id="KW-0472">Membrane</keyword>
<dbReference type="PANTHER" id="PTHR34041">
    <property type="entry name" value="PHOTOSYSTEM II REPAIR PROTEIN PSB27-H1, CHLOROPLASTIC"/>
    <property type="match status" value="1"/>
</dbReference>
<proteinExistence type="inferred from homology"/>
<keyword evidence="1 2" id="KW-0732">Signal</keyword>
<dbReference type="GO" id="GO:0031676">
    <property type="term" value="C:plasma membrane-derived thylakoid membrane"/>
    <property type="evidence" value="ECO:0007669"/>
    <property type="project" value="UniProtKB-SubCell"/>
</dbReference>
<dbReference type="GO" id="GO:0010207">
    <property type="term" value="P:photosystem II assembly"/>
    <property type="evidence" value="ECO:0007669"/>
    <property type="project" value="UniProtKB-UniRule"/>
</dbReference>
<dbReference type="GO" id="GO:0031977">
    <property type="term" value="C:thylakoid lumen"/>
    <property type="evidence" value="ECO:0007669"/>
    <property type="project" value="UniProtKB-UniRule"/>
</dbReference>
<keyword evidence="1" id="KW-0449">Lipoprotein</keyword>
<dbReference type="InterPro" id="IPR017488">
    <property type="entry name" value="PSII_Psb27_cyano_bac"/>
</dbReference>
<dbReference type="NCBIfam" id="TIGR03044">
    <property type="entry name" value="PS_II_psb27"/>
    <property type="match status" value="1"/>
</dbReference>
<dbReference type="Proteomes" id="UP000217895">
    <property type="component" value="Chromosome"/>
</dbReference>
<feature type="chain" id="PRO_5011111554" description="Photosystem II lipoprotein Psb27" evidence="2">
    <location>
        <begin position="26"/>
        <end position="131"/>
    </location>
</feature>
<evidence type="ECO:0000313" key="3">
    <source>
        <dbReference type="EMBL" id="BAY55607.1"/>
    </source>
</evidence>
<dbReference type="PANTHER" id="PTHR34041:SF1">
    <property type="entry name" value="PHOTOSYSTEM II REPAIR PROTEIN PSB27-H1, CHLOROPLASTIC"/>
    <property type="match status" value="1"/>
</dbReference>
<dbReference type="EMBL" id="AP018203">
    <property type="protein sequence ID" value="BAY55607.1"/>
    <property type="molecule type" value="Genomic_DNA"/>
</dbReference>
<keyword evidence="4" id="KW-1185">Reference proteome</keyword>
<organism evidence="3 4">
    <name type="scientific">Leptolyngbya boryana NIES-2135</name>
    <dbReference type="NCBI Taxonomy" id="1973484"/>
    <lineage>
        <taxon>Bacteria</taxon>
        <taxon>Bacillati</taxon>
        <taxon>Cyanobacteriota</taxon>
        <taxon>Cyanophyceae</taxon>
        <taxon>Leptolyngbyales</taxon>
        <taxon>Leptolyngbyaceae</taxon>
        <taxon>Leptolyngbya group</taxon>
        <taxon>Leptolyngbya</taxon>
    </lineage>
</organism>
<comment type="subunit">
    <text evidence="1">Monomer. Forms a complex with a monomeric, partially assembled PSII. This is probably the complex in which D1 is assembled and/or replaced.</text>
</comment>
<dbReference type="InterPro" id="IPR038450">
    <property type="entry name" value="PSII_Psb27_sf"/>
</dbReference>
<sequence length="131" mass="14461">MKRFLSRLLALVMVMSIALVGCSPAGGLTGNYRDDTLTVINTLKTAITLPADSPNRAAAQADARKLMNDFASRYRRDSALTKLSSFTTMRTAVNSLAGHYSSYPNRPVPQKMVDRLTTEFNQVETFLKRGN</sequence>
<dbReference type="GO" id="GO:0010206">
    <property type="term" value="P:photosystem II repair"/>
    <property type="evidence" value="ECO:0007669"/>
    <property type="project" value="UniProtKB-UniRule"/>
</dbReference>
<gene>
    <name evidence="1" type="primary">psb27</name>
    <name evidence="3" type="ORF">NIES2135_24310</name>
</gene>
<evidence type="ECO:0000256" key="2">
    <source>
        <dbReference type="SAM" id="SignalP"/>
    </source>
</evidence>
<dbReference type="GO" id="GO:0009523">
    <property type="term" value="C:photosystem II"/>
    <property type="evidence" value="ECO:0007669"/>
    <property type="project" value="InterPro"/>
</dbReference>
<comment type="subcellular location">
    <subcellularLocation>
        <location evidence="1">Cellular thylakoid membrane</location>
        <topology evidence="1">Lipid-anchor</topology>
        <orientation evidence="1">Lumenal side</orientation>
    </subcellularLocation>
    <text evidence="1">Associated with PSII on the lumenal side of the thylakoid membrane.</text>
</comment>